<proteinExistence type="predicted"/>
<organism evidence="1">
    <name type="scientific">uncultured Caudovirales phage</name>
    <dbReference type="NCBI Taxonomy" id="2100421"/>
    <lineage>
        <taxon>Viruses</taxon>
        <taxon>Duplodnaviria</taxon>
        <taxon>Heunggongvirae</taxon>
        <taxon>Uroviricota</taxon>
        <taxon>Caudoviricetes</taxon>
        <taxon>Peduoviridae</taxon>
        <taxon>Maltschvirus</taxon>
        <taxon>Maltschvirus maltsch</taxon>
    </lineage>
</organism>
<dbReference type="EMBL" id="LR798338">
    <property type="protein sequence ID" value="CAB5224897.1"/>
    <property type="molecule type" value="Genomic_DNA"/>
</dbReference>
<gene>
    <name evidence="1" type="ORF">UFOVP744_34</name>
</gene>
<protein>
    <submittedName>
        <fullName evidence="1">Uncharacterized protein</fullName>
    </submittedName>
</protein>
<evidence type="ECO:0000313" key="1">
    <source>
        <dbReference type="EMBL" id="CAB5224897.1"/>
    </source>
</evidence>
<name>A0A6J7X656_9CAUD</name>
<reference evidence="1" key="1">
    <citation type="submission" date="2020-05" db="EMBL/GenBank/DDBJ databases">
        <authorList>
            <person name="Chiriac C."/>
            <person name="Salcher M."/>
            <person name="Ghai R."/>
            <person name="Kavagutti S V."/>
        </authorList>
    </citation>
    <scope>NUCLEOTIDE SEQUENCE</scope>
</reference>
<sequence length="701" mass="70446">MTIRKYSSRSQQTTLASAITSGDLTMTVISGSQLMGGKTPTSTETYTVVIDPDTANEEIVDISNYSTGNTLTIARGRDGSTAVAHSAGAAVRHMIIGRDLQEANDHIENTTTAHGITLANVVKTTDTGVVTSTMILDGTIVNADINSSAAIAATKISGTAITAADTGTVTNTMLAGSIAPAKVTGTAITAADTGTVTSTMIADGTILNADINSAAAIASTKISGTAVTQGDTGTVTSTMIADSTIVNADISSSAAIDKTKISGTAITAADSGTVTSTMIADGTIVNADINASAAIALSKLATDPLARANHTGTQTASTISDFDTQVRTSRLDQMAAPTGSVSLNSQKITNLATPTSNADASTKLYVDTQINNLIDGAPSTLDTLNEIAAALADTANFSDTVVLKAGSTMSGNLAMGTNKVTGLGTPTSNTDAATKAYADTMLPLAGGTMTGAIAMGTNKITGLGTPTVNTDAATKAYVDSYASTVNADAAAAAASATAAAASYDSFDDRYLGAKASAPSTDNDGNALVAGALYWNTTTGAMQVWDAGTSAWKGITSAVSSTRWSKTMAGGETTLSSTDDNSVSLSYTVGYEQVYLNGVLLVRGVDYTASTGTTITGLSPALAANDVAEVLSWTPYSVANALTVTVIDAKGDLLVGTASDTIGRLAVGTNGYILTADSSQSQGIKWAAAPEAGFNPLMLMGA</sequence>
<accession>A0A6J7X656</accession>